<dbReference type="AlphaFoldDB" id="A0A1I5AA60"/>
<evidence type="ECO:0000313" key="2">
    <source>
        <dbReference type="Proteomes" id="UP000242222"/>
    </source>
</evidence>
<dbReference type="EMBL" id="FOVC01000011">
    <property type="protein sequence ID" value="SFN59326.1"/>
    <property type="molecule type" value="Genomic_DNA"/>
</dbReference>
<keyword evidence="2" id="KW-1185">Reference proteome</keyword>
<dbReference type="STRING" id="1367852.SAMN05216516_11161"/>
<sequence>MTNHMIPEKFMHNPNAILSVAESSGCVQKDEML</sequence>
<dbReference type="Proteomes" id="UP000242222">
    <property type="component" value="Unassembled WGS sequence"/>
</dbReference>
<protein>
    <submittedName>
        <fullName evidence="1">Uncharacterized protein</fullName>
    </submittedName>
</protein>
<evidence type="ECO:0000313" key="1">
    <source>
        <dbReference type="EMBL" id="SFN59326.1"/>
    </source>
</evidence>
<name>A0A1I5AA60_9GAMM</name>
<proteinExistence type="predicted"/>
<reference evidence="2" key="1">
    <citation type="submission" date="2016-10" db="EMBL/GenBank/DDBJ databases">
        <authorList>
            <person name="Varghese N."/>
            <person name="Submissions S."/>
        </authorList>
    </citation>
    <scope>NUCLEOTIDE SEQUENCE [LARGE SCALE GENOMIC DNA]</scope>
    <source>
        <strain evidence="2">N6PO6</strain>
    </source>
</reference>
<organism evidence="1 2">
    <name type="scientific">Izhakiella capsodis</name>
    <dbReference type="NCBI Taxonomy" id="1367852"/>
    <lineage>
        <taxon>Bacteria</taxon>
        <taxon>Pseudomonadati</taxon>
        <taxon>Pseudomonadota</taxon>
        <taxon>Gammaproteobacteria</taxon>
        <taxon>Enterobacterales</taxon>
        <taxon>Erwiniaceae</taxon>
        <taxon>Izhakiella</taxon>
    </lineage>
</organism>
<accession>A0A1I5AA60</accession>
<gene>
    <name evidence="1" type="ORF">SAMN05216516_11161</name>
</gene>